<dbReference type="EMBL" id="FMIA01000002">
    <property type="protein sequence ID" value="SCL48301.1"/>
    <property type="molecule type" value="Genomic_DNA"/>
</dbReference>
<dbReference type="SUPFAM" id="SSF109604">
    <property type="entry name" value="HD-domain/PDEase-like"/>
    <property type="match status" value="1"/>
</dbReference>
<name>A0A1C6U310_9ACTN</name>
<dbReference type="AlphaFoldDB" id="A0A1C6U310"/>
<protein>
    <submittedName>
        <fullName evidence="1">HD domain-containing protein</fullName>
    </submittedName>
</protein>
<evidence type="ECO:0000313" key="1">
    <source>
        <dbReference type="EMBL" id="SCL48301.1"/>
    </source>
</evidence>
<dbReference type="STRING" id="683228.GA0070617_0835"/>
<dbReference type="Gene3D" id="1.10.3210.10">
    <property type="entry name" value="Hypothetical protein af1432"/>
    <property type="match status" value="1"/>
</dbReference>
<dbReference type="OrthoDB" id="3218248at2"/>
<proteinExistence type="predicted"/>
<reference evidence="1 2" key="1">
    <citation type="submission" date="2016-06" db="EMBL/GenBank/DDBJ databases">
        <authorList>
            <person name="Kjaerup R.B."/>
            <person name="Dalgaard T.S."/>
            <person name="Juul-Madsen H.R."/>
        </authorList>
    </citation>
    <scope>NUCLEOTIDE SEQUENCE [LARGE SCALE GENOMIC DNA]</scope>
    <source>
        <strain evidence="1 2">DSM 45577</strain>
    </source>
</reference>
<evidence type="ECO:0000313" key="2">
    <source>
        <dbReference type="Proteomes" id="UP000198937"/>
    </source>
</evidence>
<keyword evidence="2" id="KW-1185">Reference proteome</keyword>
<sequence>MTVLSPPRAATVDRALRDAQRWCAGHAIDDRPALAHAVRVAVTIGEHVPNPDPDLIAAALLHDIPDFAPGTPDIYQVLAAAYGPQVPRIIAALQAEHRALDMPVPPIRVDDLPVLLASTADKIVALTSLLRRAHASGDVTDFLRRRPALLTLLPHFRAFHQAAHPRLPAAMSARLDTALALLERAATGIQTASRS</sequence>
<accession>A0A1C6U310</accession>
<dbReference type="RefSeq" id="WP_091434070.1">
    <property type="nucleotide sequence ID" value="NZ_BMMJ01000006.1"/>
</dbReference>
<gene>
    <name evidence="1" type="ORF">GA0070617_0835</name>
</gene>
<organism evidence="1 2">
    <name type="scientific">Micromonospora yangpuensis</name>
    <dbReference type="NCBI Taxonomy" id="683228"/>
    <lineage>
        <taxon>Bacteria</taxon>
        <taxon>Bacillati</taxon>
        <taxon>Actinomycetota</taxon>
        <taxon>Actinomycetes</taxon>
        <taxon>Micromonosporales</taxon>
        <taxon>Micromonosporaceae</taxon>
        <taxon>Micromonospora</taxon>
    </lineage>
</organism>
<dbReference type="Proteomes" id="UP000198937">
    <property type="component" value="Unassembled WGS sequence"/>
</dbReference>